<accession>A0ABS9VTD6</accession>
<dbReference type="Pfam" id="PF04014">
    <property type="entry name" value="MazE_antitoxin"/>
    <property type="match status" value="1"/>
</dbReference>
<dbReference type="NCBIfam" id="TIGR01439">
    <property type="entry name" value="lp_hng_hel_AbrB"/>
    <property type="match status" value="1"/>
</dbReference>
<comment type="caution">
    <text evidence="3">The sequence shown here is derived from an EMBL/GenBank/DDBJ whole genome shotgun (WGS) entry which is preliminary data.</text>
</comment>
<dbReference type="PANTHER" id="PTHR40516">
    <property type="entry name" value="ANTITOXIN CHPS-RELATED"/>
    <property type="match status" value="1"/>
</dbReference>
<proteinExistence type="predicted"/>
<dbReference type="InterPro" id="IPR039052">
    <property type="entry name" value="Antitox_PemI-like"/>
</dbReference>
<keyword evidence="1 3" id="KW-0238">DNA-binding</keyword>
<organism evidence="3 4">
    <name type="scientific">Bifidobacterium amazonense</name>
    <dbReference type="NCBI Taxonomy" id="2809027"/>
    <lineage>
        <taxon>Bacteria</taxon>
        <taxon>Bacillati</taxon>
        <taxon>Actinomycetota</taxon>
        <taxon>Actinomycetes</taxon>
        <taxon>Bifidobacteriales</taxon>
        <taxon>Bifidobacteriaceae</taxon>
        <taxon>Bifidobacterium</taxon>
    </lineage>
</organism>
<protein>
    <submittedName>
        <fullName evidence="3">AbrB/MazE/SpoVT family DNA-binding domain-containing protein</fullName>
    </submittedName>
</protein>
<dbReference type="PANTHER" id="PTHR40516:SF1">
    <property type="entry name" value="ANTITOXIN CHPS-RELATED"/>
    <property type="match status" value="1"/>
</dbReference>
<sequence length="89" mass="10163">MVKATVNKWGNALGVRIPKEIREQLELHEGSHVDINVDGNRIVITPERQRITRIGRYNVPDLHDLFAGYDGRYTPHEDGFTSPVGKERL</sequence>
<keyword evidence="4" id="KW-1185">Reference proteome</keyword>
<dbReference type="InterPro" id="IPR007159">
    <property type="entry name" value="SpoVT-AbrB_dom"/>
</dbReference>
<evidence type="ECO:0000259" key="2">
    <source>
        <dbReference type="PROSITE" id="PS51740"/>
    </source>
</evidence>
<dbReference type="Gene3D" id="2.10.260.10">
    <property type="match status" value="1"/>
</dbReference>
<dbReference type="GO" id="GO:0003677">
    <property type="term" value="F:DNA binding"/>
    <property type="evidence" value="ECO:0007669"/>
    <property type="project" value="UniProtKB-KW"/>
</dbReference>
<gene>
    <name evidence="3" type="ORF">JS533_003505</name>
</gene>
<evidence type="ECO:0000313" key="3">
    <source>
        <dbReference type="EMBL" id="MCH9275343.1"/>
    </source>
</evidence>
<reference evidence="3 4" key="1">
    <citation type="journal article" date="2021" name="Environ. Microbiol.">
        <title>Genetic insights into the dark matter of the mammalian gut microbiota through targeted genome reconstruction.</title>
        <authorList>
            <person name="Lugli G.A."/>
            <person name="Alessandri G."/>
            <person name="Milani C."/>
            <person name="Viappiani A."/>
            <person name="Fontana F."/>
            <person name="Tarracchini C."/>
            <person name="Mancabelli L."/>
            <person name="Argentini C."/>
            <person name="Ruiz L."/>
            <person name="Margolles A."/>
            <person name="van Sinderen D."/>
            <person name="Turroni F."/>
            <person name="Ventura M."/>
        </authorList>
    </citation>
    <scope>NUCLEOTIDE SEQUENCE [LARGE SCALE GENOMIC DNA]</scope>
    <source>
        <strain evidence="3 4">MA1</strain>
    </source>
</reference>
<reference evidence="3 4" key="2">
    <citation type="journal article" date="2021" name="Syst. Appl. Microbiol.">
        <title>Phylogenetic classification of ten novel species belonging to the genus Bifidobacterium comprising B. phasiani sp. nov., B. pongonis sp. nov., B. saguinibicoloris sp. nov., B. colobi sp. nov., B. simiiventris sp. nov., B. santillanense sp. nov., B. miconis sp. nov., B. amazonense sp. nov., B. pluvialisilvae sp. nov., and B. miconisargentati sp. nov.</title>
        <authorList>
            <person name="Lugli G.A."/>
            <person name="Calvete-Torre I."/>
            <person name="Alessandri G."/>
            <person name="Milani C."/>
            <person name="Turroni F."/>
            <person name="Laiolo P."/>
            <person name="Ossiprandi M.C."/>
            <person name="Margolles A."/>
            <person name="Ruiz L."/>
            <person name="Ventura M."/>
        </authorList>
    </citation>
    <scope>NUCLEOTIDE SEQUENCE [LARGE SCALE GENOMIC DNA]</scope>
    <source>
        <strain evidence="3 4">MA1</strain>
    </source>
</reference>
<dbReference type="SMART" id="SM00966">
    <property type="entry name" value="SpoVT_AbrB"/>
    <property type="match status" value="1"/>
</dbReference>
<dbReference type="PROSITE" id="PS51740">
    <property type="entry name" value="SPOVT_ABRB"/>
    <property type="match status" value="1"/>
</dbReference>
<dbReference type="SUPFAM" id="SSF89447">
    <property type="entry name" value="AbrB/MazE/MraZ-like"/>
    <property type="match status" value="1"/>
</dbReference>
<dbReference type="EMBL" id="JAFEJT020000009">
    <property type="protein sequence ID" value="MCH9275343.1"/>
    <property type="molecule type" value="Genomic_DNA"/>
</dbReference>
<dbReference type="RefSeq" id="WP_241513145.1">
    <property type="nucleotide sequence ID" value="NZ_JAFEJT020000009.1"/>
</dbReference>
<name>A0ABS9VTD6_9BIFI</name>
<dbReference type="InterPro" id="IPR037914">
    <property type="entry name" value="SpoVT-AbrB_sf"/>
</dbReference>
<feature type="domain" description="SpoVT-AbrB" evidence="2">
    <location>
        <begin position="4"/>
        <end position="49"/>
    </location>
</feature>
<evidence type="ECO:0000313" key="4">
    <source>
        <dbReference type="Proteomes" id="UP000710815"/>
    </source>
</evidence>
<evidence type="ECO:0000256" key="1">
    <source>
        <dbReference type="PROSITE-ProRule" id="PRU01076"/>
    </source>
</evidence>
<dbReference type="Proteomes" id="UP000710815">
    <property type="component" value="Unassembled WGS sequence"/>
</dbReference>